<dbReference type="GO" id="GO:0016020">
    <property type="term" value="C:membrane"/>
    <property type="evidence" value="ECO:0007669"/>
    <property type="project" value="UniProtKB-SubCell"/>
</dbReference>
<gene>
    <name evidence="7" type="ORF">Scep_030567</name>
</gene>
<sequence length="233" mass="26922">MKEEEGIEKTIQEEIYQKLSQIKEAVMELIKEEKDKKKWKLLNAVFEMLNEIKVADTEDFKNAVTNQFETEGRVAVETLKLAYMAVEETMKKRESAKRLKSKGEDDEESHVRNVRRKKHYYTDSDGVTHYGIATKNGLWPKPSDSKDLSRYKLRVRDFIHAFFSMLVFGVLVLLDPNTVDCYYPSFGSTQKMLSMALPPVVGTIRSSLFVVFPNNRQGTLQAMHQKRTPKAFA</sequence>
<keyword evidence="8" id="KW-1185">Reference proteome</keyword>
<dbReference type="AlphaFoldDB" id="A0AAP0E009"/>
<comment type="caution">
    <text evidence="7">The sequence shown here is derived from an EMBL/GenBank/DDBJ whole genome shotgun (WGS) entry which is preliminary data.</text>
</comment>
<dbReference type="Pfam" id="PF05078">
    <property type="entry name" value="DUF679"/>
    <property type="match status" value="1"/>
</dbReference>
<dbReference type="GO" id="GO:0010256">
    <property type="term" value="P:endomembrane system organization"/>
    <property type="evidence" value="ECO:0007669"/>
    <property type="project" value="TreeGrafter"/>
</dbReference>
<organism evidence="7 8">
    <name type="scientific">Stephania cephalantha</name>
    <dbReference type="NCBI Taxonomy" id="152367"/>
    <lineage>
        <taxon>Eukaryota</taxon>
        <taxon>Viridiplantae</taxon>
        <taxon>Streptophyta</taxon>
        <taxon>Embryophyta</taxon>
        <taxon>Tracheophyta</taxon>
        <taxon>Spermatophyta</taxon>
        <taxon>Magnoliopsida</taxon>
        <taxon>Ranunculales</taxon>
        <taxon>Menispermaceae</taxon>
        <taxon>Menispermoideae</taxon>
        <taxon>Cissampelideae</taxon>
        <taxon>Stephania</taxon>
    </lineage>
</organism>
<evidence type="ECO:0000256" key="5">
    <source>
        <dbReference type="ARBA" id="ARBA00023136"/>
    </source>
</evidence>
<comment type="similarity">
    <text evidence="2">Belongs to the plant DMP1 protein family.</text>
</comment>
<reference evidence="7 8" key="1">
    <citation type="submission" date="2024-01" db="EMBL/GenBank/DDBJ databases">
        <title>Genome assemblies of Stephania.</title>
        <authorList>
            <person name="Yang L."/>
        </authorList>
    </citation>
    <scope>NUCLEOTIDE SEQUENCE [LARGE SCALE GENOMIC DNA]</scope>
    <source>
        <strain evidence="7">JXDWG</strain>
        <tissue evidence="7">Leaf</tissue>
    </source>
</reference>
<evidence type="ECO:0000313" key="7">
    <source>
        <dbReference type="EMBL" id="KAK9084096.1"/>
    </source>
</evidence>
<dbReference type="PANTHER" id="PTHR31621:SF66">
    <property type="entry name" value="PROTEIN DMP2"/>
    <property type="match status" value="1"/>
</dbReference>
<keyword evidence="5 6" id="KW-0472">Membrane</keyword>
<evidence type="ECO:0000313" key="8">
    <source>
        <dbReference type="Proteomes" id="UP001419268"/>
    </source>
</evidence>
<dbReference type="Proteomes" id="UP001419268">
    <property type="component" value="Unassembled WGS sequence"/>
</dbReference>
<evidence type="ECO:0000256" key="1">
    <source>
        <dbReference type="ARBA" id="ARBA00004141"/>
    </source>
</evidence>
<evidence type="ECO:0000256" key="4">
    <source>
        <dbReference type="ARBA" id="ARBA00022989"/>
    </source>
</evidence>
<evidence type="ECO:0000256" key="6">
    <source>
        <dbReference type="SAM" id="Phobius"/>
    </source>
</evidence>
<keyword evidence="4 6" id="KW-1133">Transmembrane helix</keyword>
<proteinExistence type="inferred from homology"/>
<feature type="transmembrane region" description="Helical" evidence="6">
    <location>
        <begin position="194"/>
        <end position="213"/>
    </location>
</feature>
<evidence type="ECO:0000256" key="3">
    <source>
        <dbReference type="ARBA" id="ARBA00022692"/>
    </source>
</evidence>
<keyword evidence="3 6" id="KW-0812">Transmembrane</keyword>
<dbReference type="GO" id="GO:0005737">
    <property type="term" value="C:cytoplasm"/>
    <property type="evidence" value="ECO:0007669"/>
    <property type="project" value="UniProtKB-ARBA"/>
</dbReference>
<accession>A0AAP0E009</accession>
<evidence type="ECO:0000256" key="2">
    <source>
        <dbReference type="ARBA" id="ARBA00008707"/>
    </source>
</evidence>
<protein>
    <submittedName>
        <fullName evidence="7">Uncharacterized protein</fullName>
    </submittedName>
</protein>
<comment type="subcellular location">
    <subcellularLocation>
        <location evidence="1">Membrane</location>
        <topology evidence="1">Multi-pass membrane protein</topology>
    </subcellularLocation>
</comment>
<dbReference type="PANTHER" id="PTHR31621">
    <property type="entry name" value="PROTEIN DMP3"/>
    <property type="match status" value="1"/>
</dbReference>
<name>A0AAP0E009_9MAGN</name>
<dbReference type="InterPro" id="IPR007770">
    <property type="entry name" value="DMP"/>
</dbReference>
<feature type="transmembrane region" description="Helical" evidence="6">
    <location>
        <begin position="158"/>
        <end position="174"/>
    </location>
</feature>
<dbReference type="EMBL" id="JBBNAG010000013">
    <property type="protein sequence ID" value="KAK9084096.1"/>
    <property type="molecule type" value="Genomic_DNA"/>
</dbReference>